<sequence length="71" mass="7176">MSTIEKMVGSIFLHALVLGKPPDEAWGSRGADTGMSPSASSSGASTSDGVATRTRTSAPLVLELLSKLSVG</sequence>
<proteinExistence type="predicted"/>
<organism evidence="2">
    <name type="scientific">Sesamum latifolium</name>
    <dbReference type="NCBI Taxonomy" id="2727402"/>
    <lineage>
        <taxon>Eukaryota</taxon>
        <taxon>Viridiplantae</taxon>
        <taxon>Streptophyta</taxon>
        <taxon>Embryophyta</taxon>
        <taxon>Tracheophyta</taxon>
        <taxon>Spermatophyta</taxon>
        <taxon>Magnoliopsida</taxon>
        <taxon>eudicotyledons</taxon>
        <taxon>Gunneridae</taxon>
        <taxon>Pentapetalae</taxon>
        <taxon>asterids</taxon>
        <taxon>lamiids</taxon>
        <taxon>Lamiales</taxon>
        <taxon>Pedaliaceae</taxon>
        <taxon>Sesamum</taxon>
    </lineage>
</organism>
<dbReference type="EMBL" id="JACGWN010000001">
    <property type="protein sequence ID" value="KAL0462846.1"/>
    <property type="molecule type" value="Genomic_DNA"/>
</dbReference>
<reference evidence="2" key="1">
    <citation type="submission" date="2020-06" db="EMBL/GenBank/DDBJ databases">
        <authorList>
            <person name="Li T."/>
            <person name="Hu X."/>
            <person name="Zhang T."/>
            <person name="Song X."/>
            <person name="Zhang H."/>
            <person name="Dai N."/>
            <person name="Sheng W."/>
            <person name="Hou X."/>
            <person name="Wei L."/>
        </authorList>
    </citation>
    <scope>NUCLEOTIDE SEQUENCE</scope>
    <source>
        <strain evidence="2">KEN1</strain>
        <tissue evidence="2">Leaf</tissue>
    </source>
</reference>
<feature type="region of interest" description="Disordered" evidence="1">
    <location>
        <begin position="23"/>
        <end position="53"/>
    </location>
</feature>
<accession>A0AAW2YB48</accession>
<gene>
    <name evidence="2" type="ORF">Slati_0172200</name>
</gene>
<dbReference type="AlphaFoldDB" id="A0AAW2YB48"/>
<evidence type="ECO:0000256" key="1">
    <source>
        <dbReference type="SAM" id="MobiDB-lite"/>
    </source>
</evidence>
<name>A0AAW2YB48_9LAMI</name>
<feature type="compositionally biased region" description="Low complexity" evidence="1">
    <location>
        <begin position="33"/>
        <end position="52"/>
    </location>
</feature>
<evidence type="ECO:0000313" key="2">
    <source>
        <dbReference type="EMBL" id="KAL0462846.1"/>
    </source>
</evidence>
<comment type="caution">
    <text evidence="2">The sequence shown here is derived from an EMBL/GenBank/DDBJ whole genome shotgun (WGS) entry which is preliminary data.</text>
</comment>
<reference evidence="2" key="2">
    <citation type="journal article" date="2024" name="Plant">
        <title>Genomic evolution and insights into agronomic trait innovations of Sesamum species.</title>
        <authorList>
            <person name="Miao H."/>
            <person name="Wang L."/>
            <person name="Qu L."/>
            <person name="Liu H."/>
            <person name="Sun Y."/>
            <person name="Le M."/>
            <person name="Wang Q."/>
            <person name="Wei S."/>
            <person name="Zheng Y."/>
            <person name="Lin W."/>
            <person name="Duan Y."/>
            <person name="Cao H."/>
            <person name="Xiong S."/>
            <person name="Wang X."/>
            <person name="Wei L."/>
            <person name="Li C."/>
            <person name="Ma Q."/>
            <person name="Ju M."/>
            <person name="Zhao R."/>
            <person name="Li G."/>
            <person name="Mu C."/>
            <person name="Tian Q."/>
            <person name="Mei H."/>
            <person name="Zhang T."/>
            <person name="Gao T."/>
            <person name="Zhang H."/>
        </authorList>
    </citation>
    <scope>NUCLEOTIDE SEQUENCE</scope>
    <source>
        <strain evidence="2">KEN1</strain>
    </source>
</reference>
<protein>
    <submittedName>
        <fullName evidence="2">Uncharacterized protein</fullName>
    </submittedName>
</protein>